<dbReference type="AlphaFoldDB" id="A0A3D8J4Y1"/>
<dbReference type="Pfam" id="PF07195">
    <property type="entry name" value="FliD_C"/>
    <property type="match status" value="1"/>
</dbReference>
<gene>
    <name evidence="8" type="ORF">CQA66_04240</name>
</gene>
<evidence type="ECO:0000313" key="8">
    <source>
        <dbReference type="EMBL" id="RDU72528.1"/>
    </source>
</evidence>
<keyword evidence="8" id="KW-0966">Cell projection</keyword>
<keyword evidence="9" id="KW-1185">Reference proteome</keyword>
<dbReference type="InterPro" id="IPR010809">
    <property type="entry name" value="FliD_C"/>
</dbReference>
<dbReference type="Pfam" id="PF02465">
    <property type="entry name" value="FliD_N"/>
    <property type="match status" value="1"/>
</dbReference>
<evidence type="ECO:0000256" key="5">
    <source>
        <dbReference type="RuleBase" id="RU362066"/>
    </source>
</evidence>
<evidence type="ECO:0000259" key="7">
    <source>
        <dbReference type="Pfam" id="PF07195"/>
    </source>
</evidence>
<dbReference type="EMBL" id="NXLW01000006">
    <property type="protein sequence ID" value="RDU72528.1"/>
    <property type="molecule type" value="Genomic_DNA"/>
</dbReference>
<evidence type="ECO:0000256" key="1">
    <source>
        <dbReference type="ARBA" id="ARBA00009764"/>
    </source>
</evidence>
<evidence type="ECO:0000256" key="4">
    <source>
        <dbReference type="ARBA" id="ARBA00023143"/>
    </source>
</evidence>
<comment type="caution">
    <text evidence="8">The sequence shown here is derived from an EMBL/GenBank/DDBJ whole genome shotgun (WGS) entry which is preliminary data.</text>
</comment>
<dbReference type="GO" id="GO:0007155">
    <property type="term" value="P:cell adhesion"/>
    <property type="evidence" value="ECO:0007669"/>
    <property type="project" value="InterPro"/>
</dbReference>
<sequence>MAGKITSLGLGSSVLNADVIDKLKKADEDNLVKPVEKKMELNVEKQKQLVEIFSALSGLKSHTKKLSDYSTFLNRNVNVSGNALKATATAGIPIQDINIEVKKLAKGDINEIGTKFSSRDDTFSKDDTTLNLYSNGRNYNIDIKAGMTLGEVSQAITDATDGKIMGVIMKTGGQKPYQLMINGKETGEDNRIYFGTILRSERISDHPFKLEGEKDFYVEVTGSDGQLHKISVELDMNESIADKSEFLRTKLQEALQSNESTKSLLEDGEINIGLADGGRSLIINDRRGYKINVGGEKTGVLGFTQTQSQTKDLYAGNVEVKEGLLTGKIQVNGTEIDLSQITKKENDSQQNAAAIVEALNKIEGVLASTADNKITLNSHSTTINLGGSNEALKSAGLQAGKYTDFSVLQKNILKAKNVQTATDSEISYNGAIIKRPSNTIDDIVGGLTITLQKVSEEGKPDTISITSNTEDIVKEVQEFVKAYNETVPKLDAVTKFDPDTKRGGVFNTESLIRSIRPDINQAITQRITNGLDVKSLMDYGISLNDKSVMSLDAGKLSSTINADPEKAKQVFYGGETKDNSGKFNRYDGIFTKVNAVLADLVEGGNAKLKTFEQTLDRELKNYNSEKDKAKKMLDARYDTMAQRFASFDEQIAKANNSFNAVQMMIDQAAGNDKKK</sequence>
<evidence type="ECO:0000256" key="2">
    <source>
        <dbReference type="ARBA" id="ARBA00011255"/>
    </source>
</evidence>
<comment type="function">
    <text evidence="5">Required for morphogenesis and for the elongation of the flagellar filament by facilitating polymerization of the flagellin monomers at the tip of growing filament. Forms a capping structure, which prevents flagellin subunits (transported through the central channel of the flagellum) from leaking out without polymerization at the distal end.</text>
</comment>
<dbReference type="Gene3D" id="3.30.70.2120">
    <property type="match status" value="1"/>
</dbReference>
<comment type="subunit">
    <text evidence="2 5">Homopentamer.</text>
</comment>
<keyword evidence="4 5" id="KW-0975">Bacterial flagellum</keyword>
<dbReference type="GO" id="GO:0009421">
    <property type="term" value="C:bacterial-type flagellum filament cap"/>
    <property type="evidence" value="ECO:0007669"/>
    <property type="project" value="InterPro"/>
</dbReference>
<evidence type="ECO:0000313" key="9">
    <source>
        <dbReference type="Proteomes" id="UP000256424"/>
    </source>
</evidence>
<organism evidence="8 9">
    <name type="scientific">Helicobacter aurati</name>
    <dbReference type="NCBI Taxonomy" id="137778"/>
    <lineage>
        <taxon>Bacteria</taxon>
        <taxon>Pseudomonadati</taxon>
        <taxon>Campylobacterota</taxon>
        <taxon>Epsilonproteobacteria</taxon>
        <taxon>Campylobacterales</taxon>
        <taxon>Helicobacteraceae</taxon>
        <taxon>Helicobacter</taxon>
    </lineage>
</organism>
<keyword evidence="5" id="KW-0964">Secreted</keyword>
<dbReference type="RefSeq" id="WP_104763513.1">
    <property type="nucleotide sequence ID" value="NZ_FZPM01000025.1"/>
</dbReference>
<dbReference type="InterPro" id="IPR003481">
    <property type="entry name" value="FliD_N"/>
</dbReference>
<dbReference type="GO" id="GO:0005576">
    <property type="term" value="C:extracellular region"/>
    <property type="evidence" value="ECO:0007669"/>
    <property type="project" value="UniProtKB-SubCell"/>
</dbReference>
<evidence type="ECO:0000259" key="6">
    <source>
        <dbReference type="Pfam" id="PF02465"/>
    </source>
</evidence>
<dbReference type="PANTHER" id="PTHR30288:SF0">
    <property type="entry name" value="FLAGELLAR HOOK-ASSOCIATED PROTEIN 2"/>
    <property type="match status" value="1"/>
</dbReference>
<proteinExistence type="inferred from homology"/>
<comment type="subcellular location">
    <subcellularLocation>
        <location evidence="5">Secreted</location>
    </subcellularLocation>
    <subcellularLocation>
        <location evidence="5">Bacterial flagellum</location>
    </subcellularLocation>
</comment>
<keyword evidence="8" id="KW-0969">Cilium</keyword>
<reference evidence="8 9" key="1">
    <citation type="submission" date="2018-04" db="EMBL/GenBank/DDBJ databases">
        <title>Novel Campyloabacter and Helicobacter Species and Strains.</title>
        <authorList>
            <person name="Mannion A.J."/>
            <person name="Shen Z."/>
            <person name="Fox J.G."/>
        </authorList>
    </citation>
    <scope>NUCLEOTIDE SEQUENCE [LARGE SCALE GENOMIC DNA]</scope>
    <source>
        <strain evidence="8 9">MIT 97-5075</strain>
    </source>
</reference>
<feature type="domain" description="Flagellar hook-associated protein 2 C-terminal" evidence="7">
    <location>
        <begin position="421"/>
        <end position="655"/>
    </location>
</feature>
<dbReference type="Proteomes" id="UP000256424">
    <property type="component" value="Unassembled WGS sequence"/>
</dbReference>
<protein>
    <recommendedName>
        <fullName evidence="5">Flagellar hook-associated protein 2</fullName>
        <shortName evidence="5">HAP2</shortName>
    </recommendedName>
    <alternativeName>
        <fullName evidence="5">Flagellar cap protein</fullName>
    </alternativeName>
</protein>
<keyword evidence="8" id="KW-0282">Flagellum</keyword>
<dbReference type="GO" id="GO:0071973">
    <property type="term" value="P:bacterial-type flagellum-dependent cell motility"/>
    <property type="evidence" value="ECO:0007669"/>
    <property type="project" value="TreeGrafter"/>
</dbReference>
<evidence type="ECO:0000256" key="3">
    <source>
        <dbReference type="ARBA" id="ARBA00023054"/>
    </source>
</evidence>
<name>A0A3D8J4Y1_9HELI</name>
<dbReference type="GO" id="GO:0009424">
    <property type="term" value="C:bacterial-type flagellum hook"/>
    <property type="evidence" value="ECO:0007669"/>
    <property type="project" value="UniProtKB-UniRule"/>
</dbReference>
<comment type="similarity">
    <text evidence="1 5">Belongs to the FliD family.</text>
</comment>
<accession>A0A3D8J4Y1</accession>
<dbReference type="PANTHER" id="PTHR30288">
    <property type="entry name" value="FLAGELLAR CAP/ASSEMBLY PROTEIN FLID"/>
    <property type="match status" value="1"/>
</dbReference>
<dbReference type="InterPro" id="IPR040026">
    <property type="entry name" value="FliD"/>
</dbReference>
<dbReference type="OrthoDB" id="1530at2"/>
<keyword evidence="3" id="KW-0175">Coiled coil</keyword>
<dbReference type="NCBIfam" id="NF006282">
    <property type="entry name" value="PRK08453.1"/>
    <property type="match status" value="1"/>
</dbReference>
<feature type="domain" description="Flagellar hook-associated protein 2 N-terminal" evidence="6">
    <location>
        <begin position="17"/>
        <end position="107"/>
    </location>
</feature>